<accession>A0A0V0QCS7</accession>
<protein>
    <submittedName>
        <fullName evidence="1">Uncharacterized protein</fullName>
    </submittedName>
</protein>
<name>A0A0V0QCS7_PSEPJ</name>
<proteinExistence type="predicted"/>
<organism evidence="1 2">
    <name type="scientific">Pseudocohnilembus persalinus</name>
    <name type="common">Ciliate</name>
    <dbReference type="NCBI Taxonomy" id="266149"/>
    <lineage>
        <taxon>Eukaryota</taxon>
        <taxon>Sar</taxon>
        <taxon>Alveolata</taxon>
        <taxon>Ciliophora</taxon>
        <taxon>Intramacronucleata</taxon>
        <taxon>Oligohymenophorea</taxon>
        <taxon>Scuticociliatia</taxon>
        <taxon>Philasterida</taxon>
        <taxon>Pseudocohnilembidae</taxon>
        <taxon>Pseudocohnilembus</taxon>
    </lineage>
</organism>
<sequence length="102" mass="12216">MFAYSFFGGSKQISFSTLRKTYDQTFLKKQEGYGHKKKTIFAEFDGEFKKIHQMSQLYIPCDKAFLTKFSKFTVTNFQAIKKKNMEKQHQKLKQIIFFKQFL</sequence>
<gene>
    <name evidence="1" type="ORF">PPERSA_00136</name>
</gene>
<comment type="caution">
    <text evidence="1">The sequence shown here is derived from an EMBL/GenBank/DDBJ whole genome shotgun (WGS) entry which is preliminary data.</text>
</comment>
<evidence type="ECO:0000313" key="1">
    <source>
        <dbReference type="EMBL" id="KRW99969.1"/>
    </source>
</evidence>
<reference evidence="1 2" key="1">
    <citation type="journal article" date="2015" name="Sci. Rep.">
        <title>Genome of the facultative scuticociliatosis pathogen Pseudocohnilembus persalinus provides insight into its virulence through horizontal gene transfer.</title>
        <authorList>
            <person name="Xiong J."/>
            <person name="Wang G."/>
            <person name="Cheng J."/>
            <person name="Tian M."/>
            <person name="Pan X."/>
            <person name="Warren A."/>
            <person name="Jiang C."/>
            <person name="Yuan D."/>
            <person name="Miao W."/>
        </authorList>
    </citation>
    <scope>NUCLEOTIDE SEQUENCE [LARGE SCALE GENOMIC DNA]</scope>
    <source>
        <strain evidence="1">36N120E</strain>
    </source>
</reference>
<keyword evidence="2" id="KW-1185">Reference proteome</keyword>
<dbReference type="Proteomes" id="UP000054937">
    <property type="component" value="Unassembled WGS sequence"/>
</dbReference>
<dbReference type="AlphaFoldDB" id="A0A0V0QCS7"/>
<evidence type="ECO:0000313" key="2">
    <source>
        <dbReference type="Proteomes" id="UP000054937"/>
    </source>
</evidence>
<dbReference type="EMBL" id="LDAU01000201">
    <property type="protein sequence ID" value="KRW99969.1"/>
    <property type="molecule type" value="Genomic_DNA"/>
</dbReference>
<dbReference type="InParanoid" id="A0A0V0QCS7"/>